<proteinExistence type="predicted"/>
<accession>I1Y9H7</accession>
<reference evidence="2" key="1">
    <citation type="journal article" date="2012" name="Appl. Environ. Microbiol.">
        <title>Key Enzymes Enabling the Growth of Arthrobacter sp. Strain JBH1 with Nitroglycerin as the Sole Source of Carbon and Nitrogen.</title>
        <authorList>
            <person name="Husserl J."/>
            <person name="Hughes J.B."/>
            <person name="Spain J.C."/>
        </authorList>
    </citation>
    <scope>NUCLEOTIDE SEQUENCE</scope>
    <source>
        <strain evidence="2">JBH1</strain>
    </source>
</reference>
<dbReference type="AlphaFoldDB" id="I1Y9H7"/>
<sequence length="38" mass="3865">MTWVRRRAADDSAAPMSRSAAAPIASGAVAPGPRREAG</sequence>
<organism evidence="2">
    <name type="scientific">Arthrobacter sp. JBH1</name>
    <dbReference type="NCBI Taxonomy" id="723551"/>
    <lineage>
        <taxon>Bacteria</taxon>
        <taxon>Bacillati</taxon>
        <taxon>Actinomycetota</taxon>
        <taxon>Actinomycetes</taxon>
        <taxon>Micrococcales</taxon>
        <taxon>Micrococcaceae</taxon>
        <taxon>Arthrobacter</taxon>
    </lineage>
</organism>
<name>I1Y9H7_9MICC</name>
<protein>
    <submittedName>
        <fullName evidence="2">Uncharacterized protein</fullName>
    </submittedName>
</protein>
<feature type="compositionally biased region" description="Low complexity" evidence="1">
    <location>
        <begin position="11"/>
        <end position="32"/>
    </location>
</feature>
<evidence type="ECO:0000313" key="2">
    <source>
        <dbReference type="EMBL" id="AFI98642.1"/>
    </source>
</evidence>
<feature type="region of interest" description="Disordered" evidence="1">
    <location>
        <begin position="1"/>
        <end position="38"/>
    </location>
</feature>
<evidence type="ECO:0000256" key="1">
    <source>
        <dbReference type="SAM" id="MobiDB-lite"/>
    </source>
</evidence>
<dbReference type="EMBL" id="JQ671543">
    <property type="protein sequence ID" value="AFI98642.1"/>
    <property type="molecule type" value="Genomic_DNA"/>
</dbReference>